<dbReference type="GO" id="GO:0046983">
    <property type="term" value="F:protein dimerization activity"/>
    <property type="evidence" value="ECO:0007669"/>
    <property type="project" value="InterPro"/>
</dbReference>
<comment type="caution">
    <text evidence="5">The sequence shown here is derived from an EMBL/GenBank/DDBJ whole genome shotgun (WGS) entry which is preliminary data.</text>
</comment>
<dbReference type="PROSITE" id="PS50888">
    <property type="entry name" value="BHLH"/>
    <property type="match status" value="1"/>
</dbReference>
<proteinExistence type="predicted"/>
<dbReference type="InterPro" id="IPR011598">
    <property type="entry name" value="bHLH_dom"/>
</dbReference>
<evidence type="ECO:0000313" key="6">
    <source>
        <dbReference type="Proteomes" id="UP000799772"/>
    </source>
</evidence>
<dbReference type="SUPFAM" id="SSF47459">
    <property type="entry name" value="HLH, helix-loop-helix DNA-binding domain"/>
    <property type="match status" value="1"/>
</dbReference>
<dbReference type="InterPro" id="IPR036638">
    <property type="entry name" value="HLH_DNA-bd_sf"/>
</dbReference>
<feature type="compositionally biased region" description="Polar residues" evidence="3">
    <location>
        <begin position="158"/>
        <end position="182"/>
    </location>
</feature>
<dbReference type="SMART" id="SM00353">
    <property type="entry name" value="HLH"/>
    <property type="match status" value="1"/>
</dbReference>
<dbReference type="EMBL" id="ML978129">
    <property type="protein sequence ID" value="KAF2096642.1"/>
    <property type="molecule type" value="Genomic_DNA"/>
</dbReference>
<accession>A0A9P4M6S9</accession>
<evidence type="ECO:0000313" key="5">
    <source>
        <dbReference type="EMBL" id="KAF2096642.1"/>
    </source>
</evidence>
<keyword evidence="1" id="KW-0238">DNA-binding</keyword>
<name>A0A9P4M6S9_9PEZI</name>
<dbReference type="PANTHER" id="PTHR10328">
    <property type="entry name" value="PROTEIN MAX MYC-ASSOCIATED FACTOR X"/>
    <property type="match status" value="1"/>
</dbReference>
<dbReference type="GO" id="GO:0090575">
    <property type="term" value="C:RNA polymerase II transcription regulator complex"/>
    <property type="evidence" value="ECO:0007669"/>
    <property type="project" value="TreeGrafter"/>
</dbReference>
<organism evidence="5 6">
    <name type="scientific">Rhizodiscina lignyota</name>
    <dbReference type="NCBI Taxonomy" id="1504668"/>
    <lineage>
        <taxon>Eukaryota</taxon>
        <taxon>Fungi</taxon>
        <taxon>Dikarya</taxon>
        <taxon>Ascomycota</taxon>
        <taxon>Pezizomycotina</taxon>
        <taxon>Dothideomycetes</taxon>
        <taxon>Pleosporomycetidae</taxon>
        <taxon>Aulographales</taxon>
        <taxon>Rhizodiscinaceae</taxon>
        <taxon>Rhizodiscina</taxon>
    </lineage>
</organism>
<evidence type="ECO:0000256" key="2">
    <source>
        <dbReference type="ARBA" id="ARBA00023242"/>
    </source>
</evidence>
<feature type="compositionally biased region" description="Low complexity" evidence="3">
    <location>
        <begin position="198"/>
        <end position="214"/>
    </location>
</feature>
<gene>
    <name evidence="5" type="ORF">NA57DRAFT_58543</name>
</gene>
<dbReference type="GO" id="GO:0045944">
    <property type="term" value="P:positive regulation of transcription by RNA polymerase II"/>
    <property type="evidence" value="ECO:0007669"/>
    <property type="project" value="TreeGrafter"/>
</dbReference>
<reference evidence="5" key="1">
    <citation type="journal article" date="2020" name="Stud. Mycol.">
        <title>101 Dothideomycetes genomes: a test case for predicting lifestyles and emergence of pathogens.</title>
        <authorList>
            <person name="Haridas S."/>
            <person name="Albert R."/>
            <person name="Binder M."/>
            <person name="Bloem J."/>
            <person name="Labutti K."/>
            <person name="Salamov A."/>
            <person name="Andreopoulos B."/>
            <person name="Baker S."/>
            <person name="Barry K."/>
            <person name="Bills G."/>
            <person name="Bluhm B."/>
            <person name="Cannon C."/>
            <person name="Castanera R."/>
            <person name="Culley D."/>
            <person name="Daum C."/>
            <person name="Ezra D."/>
            <person name="Gonzalez J."/>
            <person name="Henrissat B."/>
            <person name="Kuo A."/>
            <person name="Liang C."/>
            <person name="Lipzen A."/>
            <person name="Lutzoni F."/>
            <person name="Magnuson J."/>
            <person name="Mondo S."/>
            <person name="Nolan M."/>
            <person name="Ohm R."/>
            <person name="Pangilinan J."/>
            <person name="Park H.-J."/>
            <person name="Ramirez L."/>
            <person name="Alfaro M."/>
            <person name="Sun H."/>
            <person name="Tritt A."/>
            <person name="Yoshinaga Y."/>
            <person name="Zwiers L.-H."/>
            <person name="Turgeon B."/>
            <person name="Goodwin S."/>
            <person name="Spatafora J."/>
            <person name="Crous P."/>
            <person name="Grigoriev I."/>
        </authorList>
    </citation>
    <scope>NUCLEOTIDE SEQUENCE</scope>
    <source>
        <strain evidence="5">CBS 133067</strain>
    </source>
</reference>
<dbReference type="Pfam" id="PF00010">
    <property type="entry name" value="HLH"/>
    <property type="match status" value="1"/>
</dbReference>
<dbReference type="OrthoDB" id="8964853at2759"/>
<feature type="compositionally biased region" description="Polar residues" evidence="3">
    <location>
        <begin position="1"/>
        <end position="60"/>
    </location>
</feature>
<protein>
    <recommendedName>
        <fullName evidence="4">BHLH domain-containing protein</fullName>
    </recommendedName>
</protein>
<feature type="compositionally biased region" description="Low complexity" evidence="3">
    <location>
        <begin position="257"/>
        <end position="268"/>
    </location>
</feature>
<feature type="domain" description="BHLH" evidence="4">
    <location>
        <begin position="335"/>
        <end position="386"/>
    </location>
</feature>
<feature type="region of interest" description="Disordered" evidence="3">
    <location>
        <begin position="1"/>
        <end position="270"/>
    </location>
</feature>
<sequence>MAQNQTLPSITQLTSELPQADQNRLSQNADIRDSGNWSISQSKHSSTVSNNPGLQLQTILNAEDSPSRSSMPDTPHSAKAHHAQVSPPKQDYQQLGLPPGGQPSTQTIPHHLPAIPSVHQGFPGDHPRQSLDTPSMLESRRSSVDSRMNAGMGHLAISPSSPYDSNNASRASLVSNLQQQRGITDARANGSIPVSPLSSRFSRAGSGAAPRRAPVINPNPRSVSGMPDPTAAAPTKGFPWAFPDQPGGQDERRRSSSGDSSVEPSLPSRQNSFAASINSSVFTTESSQLPPGQKRFEEGDVQHTHHHSMQHRAVTNLQSDGQAAAGGGNYSRTPELRVSHKMAERKRRSEMKSLFDELNTILPNTPGGKSSKWEVLTKAIEHIKLLKYSDNQLRRDNEQLRGQSEYGRRLEEENKALRNELGTCWQHLQRVEPNNHHVFGQFTSSLAVESSGAGLPSNHHIQQPQARLPPLQGQMQTPGNAFAPTGASSAPMEGVQTYTPF</sequence>
<dbReference type="Gene3D" id="4.10.280.10">
    <property type="entry name" value="Helix-loop-helix DNA-binding domain"/>
    <property type="match status" value="1"/>
</dbReference>
<dbReference type="GO" id="GO:0003677">
    <property type="term" value="F:DNA binding"/>
    <property type="evidence" value="ECO:0007669"/>
    <property type="project" value="UniProtKB-KW"/>
</dbReference>
<dbReference type="PANTHER" id="PTHR10328:SF15">
    <property type="entry name" value="BHLH TRANSCRIPTION FACTOR"/>
    <property type="match status" value="1"/>
</dbReference>
<evidence type="ECO:0000256" key="1">
    <source>
        <dbReference type="ARBA" id="ARBA00023125"/>
    </source>
</evidence>
<dbReference type="GO" id="GO:0003700">
    <property type="term" value="F:DNA-binding transcription factor activity"/>
    <property type="evidence" value="ECO:0007669"/>
    <property type="project" value="TreeGrafter"/>
</dbReference>
<keyword evidence="6" id="KW-1185">Reference proteome</keyword>
<keyword evidence="2" id="KW-0539">Nucleus</keyword>
<feature type="region of interest" description="Disordered" evidence="3">
    <location>
        <begin position="320"/>
        <end position="340"/>
    </location>
</feature>
<evidence type="ECO:0000256" key="3">
    <source>
        <dbReference type="SAM" id="MobiDB-lite"/>
    </source>
</evidence>
<dbReference type="Proteomes" id="UP000799772">
    <property type="component" value="Unassembled WGS sequence"/>
</dbReference>
<evidence type="ECO:0000259" key="4">
    <source>
        <dbReference type="PROSITE" id="PS50888"/>
    </source>
</evidence>
<dbReference type="AlphaFoldDB" id="A0A9P4M6S9"/>